<dbReference type="PRINTS" id="PR00953">
    <property type="entry name" value="TYPE3IMRPROT"/>
</dbReference>
<sequence length="259" mass="29078">MQILFEFLPNFFLILIRITSFFVAAPVFSSRGVPLPFKIGLSFYVSLLIFMSLGEVHPVAVDVAYILSIVREVLVGLLLGFTAYLFFTVVQVAGSFIDLQMGFGIANVIDPLTGVQSPVFGNLKYMVAILLFLSLNGHHALLRAIMQSYDWIPLDNQLFHHLQDRSIADLLVQSLATMFYLAFQMAAPMVVTMFLVDVALGVLARTAPQFNIFVVGIPVKILVGLVMLTILIPGFLFLFQDLFKNMFDSLYRIMDFFKK</sequence>
<keyword evidence="11" id="KW-0282">Flagellum</keyword>
<evidence type="ECO:0000313" key="11">
    <source>
        <dbReference type="EMBL" id="MEB3101149.1"/>
    </source>
</evidence>
<feature type="transmembrane region" description="Helical" evidence="10">
    <location>
        <begin position="189"/>
        <end position="207"/>
    </location>
</feature>
<dbReference type="Proteomes" id="UP001310386">
    <property type="component" value="Unassembled WGS sequence"/>
</dbReference>
<name>A0ABU5ZF71_9BACL</name>
<keyword evidence="6 10" id="KW-1133">Transmembrane helix</keyword>
<feature type="transmembrane region" description="Helical" evidence="10">
    <location>
        <begin position="125"/>
        <end position="145"/>
    </location>
</feature>
<comment type="similarity">
    <text evidence="2 10">Belongs to the FliR/MopE/SpaR family.</text>
</comment>
<evidence type="ECO:0000256" key="1">
    <source>
        <dbReference type="ARBA" id="ARBA00002578"/>
    </source>
</evidence>
<dbReference type="PANTHER" id="PTHR30065:SF1">
    <property type="entry name" value="SURFACE PRESENTATION OF ANTIGENS PROTEIN SPAR"/>
    <property type="match status" value="1"/>
</dbReference>
<keyword evidence="7 10" id="KW-0472">Membrane</keyword>
<evidence type="ECO:0000256" key="8">
    <source>
        <dbReference type="ARBA" id="ARBA00023143"/>
    </source>
</evidence>
<keyword evidence="4 10" id="KW-1003">Cell membrane</keyword>
<evidence type="ECO:0000256" key="7">
    <source>
        <dbReference type="ARBA" id="ARBA00023136"/>
    </source>
</evidence>
<feature type="transmembrane region" description="Helical" evidence="10">
    <location>
        <begin position="7"/>
        <end position="29"/>
    </location>
</feature>
<reference evidence="11" key="1">
    <citation type="submission" date="2023-12" db="EMBL/GenBank/DDBJ databases">
        <title>Fervidustalea candida gen. nov., sp. nov., a novel member of the family Paenibacillaceae isolated from a geothermal area.</title>
        <authorList>
            <person name="Li W.-J."/>
            <person name="Jiao J.-Y."/>
            <person name="Chen Y."/>
        </authorList>
    </citation>
    <scope>NUCLEOTIDE SEQUENCE</scope>
    <source>
        <strain evidence="11">SYSU GA230002</strain>
    </source>
</reference>
<evidence type="ECO:0000256" key="6">
    <source>
        <dbReference type="ARBA" id="ARBA00022989"/>
    </source>
</evidence>
<comment type="caution">
    <text evidence="11">The sequence shown here is derived from an EMBL/GenBank/DDBJ whole genome shotgun (WGS) entry which is preliminary data.</text>
</comment>
<dbReference type="InterPro" id="IPR006303">
    <property type="entry name" value="FliR"/>
</dbReference>
<keyword evidence="8 10" id="KW-0975">Bacterial flagellum</keyword>
<comment type="function">
    <text evidence="1 10">Role in flagellar biosynthesis.</text>
</comment>
<evidence type="ECO:0000256" key="2">
    <source>
        <dbReference type="ARBA" id="ARBA00009772"/>
    </source>
</evidence>
<feature type="transmembrane region" description="Helical" evidence="10">
    <location>
        <begin position="219"/>
        <end position="239"/>
    </location>
</feature>
<keyword evidence="12" id="KW-1185">Reference proteome</keyword>
<dbReference type="EMBL" id="JAYJLD010000006">
    <property type="protein sequence ID" value="MEB3101149.1"/>
    <property type="molecule type" value="Genomic_DNA"/>
</dbReference>
<evidence type="ECO:0000256" key="9">
    <source>
        <dbReference type="NCBIfam" id="TIGR01400"/>
    </source>
</evidence>
<dbReference type="PANTHER" id="PTHR30065">
    <property type="entry name" value="FLAGELLAR BIOSYNTHETIC PROTEIN FLIR"/>
    <property type="match status" value="1"/>
</dbReference>
<keyword evidence="11" id="KW-0969">Cilium</keyword>
<accession>A0ABU5ZF71</accession>
<feature type="transmembrane region" description="Helical" evidence="10">
    <location>
        <begin position="73"/>
        <end position="97"/>
    </location>
</feature>
<evidence type="ECO:0000256" key="3">
    <source>
        <dbReference type="ARBA" id="ARBA00021717"/>
    </source>
</evidence>
<evidence type="ECO:0000313" key="12">
    <source>
        <dbReference type="Proteomes" id="UP001310386"/>
    </source>
</evidence>
<dbReference type="NCBIfam" id="TIGR01400">
    <property type="entry name" value="fliR"/>
    <property type="match status" value="1"/>
</dbReference>
<protein>
    <recommendedName>
        <fullName evidence="3 9">Flagellar biosynthetic protein FliR</fullName>
    </recommendedName>
</protein>
<feature type="transmembrane region" description="Helical" evidence="10">
    <location>
        <begin position="41"/>
        <end position="61"/>
    </location>
</feature>
<gene>
    <name evidence="11" type="primary">fliR</name>
    <name evidence="11" type="ORF">VF724_05675</name>
</gene>
<organism evidence="11 12">
    <name type="scientific">Ferviditalea candida</name>
    <dbReference type="NCBI Taxonomy" id="3108399"/>
    <lineage>
        <taxon>Bacteria</taxon>
        <taxon>Bacillati</taxon>
        <taxon>Bacillota</taxon>
        <taxon>Bacilli</taxon>
        <taxon>Bacillales</taxon>
        <taxon>Paenibacillaceae</taxon>
        <taxon>Ferviditalea</taxon>
    </lineage>
</organism>
<dbReference type="RefSeq" id="WP_371753266.1">
    <property type="nucleotide sequence ID" value="NZ_JAYJLD010000006.1"/>
</dbReference>
<proteinExistence type="inferred from homology"/>
<dbReference type="Pfam" id="PF01311">
    <property type="entry name" value="Bac_export_1"/>
    <property type="match status" value="1"/>
</dbReference>
<keyword evidence="5 10" id="KW-0812">Transmembrane</keyword>
<keyword evidence="11" id="KW-0966">Cell projection</keyword>
<dbReference type="InterPro" id="IPR002010">
    <property type="entry name" value="T3SS_IM_R"/>
</dbReference>
<evidence type="ECO:0000256" key="10">
    <source>
        <dbReference type="RuleBase" id="RU362071"/>
    </source>
</evidence>
<evidence type="ECO:0000256" key="5">
    <source>
        <dbReference type="ARBA" id="ARBA00022692"/>
    </source>
</evidence>
<comment type="subcellular location">
    <subcellularLocation>
        <location evidence="10">Cell membrane</location>
        <topology evidence="10">Multi-pass membrane protein</topology>
    </subcellularLocation>
    <subcellularLocation>
        <location evidence="10">Bacterial flagellum basal body</location>
    </subcellularLocation>
</comment>
<evidence type="ECO:0000256" key="4">
    <source>
        <dbReference type="ARBA" id="ARBA00022475"/>
    </source>
</evidence>